<dbReference type="EnsemblPlants" id="MELO3C032304.2.1">
    <property type="protein sequence ID" value="MELO3C032304.2.1"/>
    <property type="gene ID" value="MELO3C032304.2"/>
</dbReference>
<proteinExistence type="predicted"/>
<evidence type="ECO:0000313" key="1">
    <source>
        <dbReference type="EnsemblPlants" id="MELO3C032304.2.1"/>
    </source>
</evidence>
<dbReference type="Gramene" id="MELO3C032304.2.1">
    <property type="protein sequence ID" value="MELO3C032304.2.1"/>
    <property type="gene ID" value="MELO3C032304.2"/>
</dbReference>
<dbReference type="AlphaFoldDB" id="A0A9I9EDP2"/>
<reference evidence="1" key="1">
    <citation type="submission" date="2023-03" db="UniProtKB">
        <authorList>
            <consortium name="EnsemblPlants"/>
        </authorList>
    </citation>
    <scope>IDENTIFICATION</scope>
</reference>
<protein>
    <submittedName>
        <fullName evidence="1">Uncharacterized protein</fullName>
    </submittedName>
</protein>
<organism evidence="1">
    <name type="scientific">Cucumis melo</name>
    <name type="common">Muskmelon</name>
    <dbReference type="NCBI Taxonomy" id="3656"/>
    <lineage>
        <taxon>Eukaryota</taxon>
        <taxon>Viridiplantae</taxon>
        <taxon>Streptophyta</taxon>
        <taxon>Embryophyta</taxon>
        <taxon>Tracheophyta</taxon>
        <taxon>Spermatophyta</taxon>
        <taxon>Magnoliopsida</taxon>
        <taxon>eudicotyledons</taxon>
        <taxon>Gunneridae</taxon>
        <taxon>Pentapetalae</taxon>
        <taxon>rosids</taxon>
        <taxon>fabids</taxon>
        <taxon>Cucurbitales</taxon>
        <taxon>Cucurbitaceae</taxon>
        <taxon>Benincaseae</taxon>
        <taxon>Cucumis</taxon>
    </lineage>
</organism>
<sequence length="80" mass="9361">MFFTQQLVKILKHSLNDKTPFFTLKGRNQEDGENWLRTNTIDNTILTDHNLESYAFRSFVHLDLQSSSSVPQLRIIVSTY</sequence>
<accession>A0A9I9EDP2</accession>
<name>A0A9I9EDP2_CUCME</name>